<proteinExistence type="predicted"/>
<feature type="transmembrane region" description="Helical" evidence="6">
    <location>
        <begin position="62"/>
        <end position="83"/>
    </location>
</feature>
<feature type="transmembrane region" description="Helical" evidence="6">
    <location>
        <begin position="334"/>
        <end position="357"/>
    </location>
</feature>
<dbReference type="InterPro" id="IPR002797">
    <property type="entry name" value="Polysacc_synth"/>
</dbReference>
<dbReference type="GO" id="GO:0005886">
    <property type="term" value="C:plasma membrane"/>
    <property type="evidence" value="ECO:0007669"/>
    <property type="project" value="UniProtKB-SubCell"/>
</dbReference>
<sequence length="459" mass="50869">MKFIRQPFLWVTNRISAVQSAHPRSRRALQNSIASVLVKIGNVSLSFILVRITLELLKEEKYGIWTAISSLVTFASFFDIGLGNGLRNRLSEAVAKGDNTTGRAYVSTAYLLFTVIQFGFLALAAGLIYVIHWKSVLNFRLSDSYVSLLVLITLAGFCMKLVLDAVSSVLMALQQTALSNLIYLVVNVGLVLGIWVLTLGGYNNLLSVAIVTAIVPVVIILGFSIYYYRTQLRDYAPSFKAIDFSTRPKLMNLGLKFFIIQVAGVIIFSTDNVIISKLFGPKAVTEYSVVFRYYNAVSSLFTVIISPFWSAFTEAYAKNDMAWVQSAYRRMQRSWFLIFGTVLIMFLMSGYVYQIWLGDSFKTTWSLNALMAIFVLIACWNNITVTVLNGFGKVKLQLFTAVAGAIINIPLCVYFGRNLGHGSKGIIMASSISLLFGTVLGTIQADKLVSGKARGIWAK</sequence>
<evidence type="ECO:0000256" key="6">
    <source>
        <dbReference type="SAM" id="Phobius"/>
    </source>
</evidence>
<feature type="transmembrane region" description="Helical" evidence="6">
    <location>
        <begin position="290"/>
        <end position="313"/>
    </location>
</feature>
<evidence type="ECO:0000313" key="7">
    <source>
        <dbReference type="EMBL" id="MBO0939947.1"/>
    </source>
</evidence>
<evidence type="ECO:0000256" key="3">
    <source>
        <dbReference type="ARBA" id="ARBA00022692"/>
    </source>
</evidence>
<dbReference type="EMBL" id="JAFMYV010000019">
    <property type="protein sequence ID" value="MBO0939947.1"/>
    <property type="molecule type" value="Genomic_DNA"/>
</dbReference>
<evidence type="ECO:0000313" key="8">
    <source>
        <dbReference type="Proteomes" id="UP000664034"/>
    </source>
</evidence>
<dbReference type="AlphaFoldDB" id="A0A939GNY5"/>
<feature type="transmembrane region" description="Helical" evidence="6">
    <location>
        <begin position="104"/>
        <end position="132"/>
    </location>
</feature>
<gene>
    <name evidence="7" type="ORF">J2I47_25600</name>
</gene>
<keyword evidence="5 6" id="KW-0472">Membrane</keyword>
<feature type="transmembrane region" description="Helical" evidence="6">
    <location>
        <begin position="32"/>
        <end position="50"/>
    </location>
</feature>
<accession>A0A939GNY5</accession>
<comment type="caution">
    <text evidence="7">The sequence shown here is derived from an EMBL/GenBank/DDBJ whole genome shotgun (WGS) entry which is preliminary data.</text>
</comment>
<evidence type="ECO:0000256" key="1">
    <source>
        <dbReference type="ARBA" id="ARBA00004651"/>
    </source>
</evidence>
<feature type="transmembrane region" description="Helical" evidence="6">
    <location>
        <begin position="422"/>
        <end position="443"/>
    </location>
</feature>
<name>A0A939GNY5_9BACT</name>
<dbReference type="PANTHER" id="PTHR30250:SF26">
    <property type="entry name" value="PSMA PROTEIN"/>
    <property type="match status" value="1"/>
</dbReference>
<evidence type="ECO:0000256" key="4">
    <source>
        <dbReference type="ARBA" id="ARBA00022989"/>
    </source>
</evidence>
<feature type="transmembrane region" description="Helical" evidence="6">
    <location>
        <begin position="205"/>
        <end position="229"/>
    </location>
</feature>
<feature type="transmembrane region" description="Helical" evidence="6">
    <location>
        <begin position="144"/>
        <end position="166"/>
    </location>
</feature>
<keyword evidence="3 6" id="KW-0812">Transmembrane</keyword>
<dbReference type="RefSeq" id="WP_207367475.1">
    <property type="nucleotide sequence ID" value="NZ_JAFMYV010000019.1"/>
</dbReference>
<keyword evidence="4 6" id="KW-1133">Transmembrane helix</keyword>
<dbReference type="PANTHER" id="PTHR30250">
    <property type="entry name" value="PST FAMILY PREDICTED COLANIC ACID TRANSPORTER"/>
    <property type="match status" value="1"/>
</dbReference>
<evidence type="ECO:0000256" key="5">
    <source>
        <dbReference type="ARBA" id="ARBA00023136"/>
    </source>
</evidence>
<reference evidence="7" key="1">
    <citation type="submission" date="2021-03" db="EMBL/GenBank/DDBJ databases">
        <title>Fibrella sp. HMF5335 genome sequencing and assembly.</title>
        <authorList>
            <person name="Kang H."/>
            <person name="Kim H."/>
            <person name="Bae S."/>
            <person name="Joh K."/>
        </authorList>
    </citation>
    <scope>NUCLEOTIDE SEQUENCE</scope>
    <source>
        <strain evidence="7">HMF5335</strain>
    </source>
</reference>
<dbReference type="InterPro" id="IPR050833">
    <property type="entry name" value="Poly_Biosynth_Transport"/>
</dbReference>
<comment type="subcellular location">
    <subcellularLocation>
        <location evidence="1">Cell membrane</location>
        <topology evidence="1">Multi-pass membrane protein</topology>
    </subcellularLocation>
</comment>
<evidence type="ECO:0000256" key="2">
    <source>
        <dbReference type="ARBA" id="ARBA00022475"/>
    </source>
</evidence>
<dbReference type="Proteomes" id="UP000664034">
    <property type="component" value="Unassembled WGS sequence"/>
</dbReference>
<feature type="transmembrane region" description="Helical" evidence="6">
    <location>
        <begin position="178"/>
        <end position="199"/>
    </location>
</feature>
<feature type="transmembrane region" description="Helical" evidence="6">
    <location>
        <begin position="250"/>
        <end position="270"/>
    </location>
</feature>
<organism evidence="7 8">
    <name type="scientific">Fibrella rubiginis</name>
    <dbReference type="NCBI Taxonomy" id="2817060"/>
    <lineage>
        <taxon>Bacteria</taxon>
        <taxon>Pseudomonadati</taxon>
        <taxon>Bacteroidota</taxon>
        <taxon>Cytophagia</taxon>
        <taxon>Cytophagales</taxon>
        <taxon>Spirosomataceae</taxon>
        <taxon>Fibrella</taxon>
    </lineage>
</organism>
<keyword evidence="8" id="KW-1185">Reference proteome</keyword>
<feature type="transmembrane region" description="Helical" evidence="6">
    <location>
        <begin position="398"/>
        <end position="416"/>
    </location>
</feature>
<feature type="transmembrane region" description="Helical" evidence="6">
    <location>
        <begin position="369"/>
        <end position="391"/>
    </location>
</feature>
<protein>
    <submittedName>
        <fullName evidence="7">Oligosaccharide flippase family protein</fullName>
    </submittedName>
</protein>
<keyword evidence="2" id="KW-1003">Cell membrane</keyword>
<dbReference type="Pfam" id="PF01943">
    <property type="entry name" value="Polysacc_synt"/>
    <property type="match status" value="1"/>
</dbReference>